<proteinExistence type="predicted"/>
<evidence type="ECO:0000313" key="2">
    <source>
        <dbReference type="Proteomes" id="UP000319142"/>
    </source>
</evidence>
<evidence type="ECO:0000313" key="1">
    <source>
        <dbReference type="EMBL" id="TVT33792.1"/>
    </source>
</evidence>
<dbReference type="InterPro" id="IPR010352">
    <property type="entry name" value="DUF945"/>
</dbReference>
<organism evidence="1 2">
    <name type="scientific">Marinobacter vinifirmus</name>
    <dbReference type="NCBI Taxonomy" id="355591"/>
    <lineage>
        <taxon>Bacteria</taxon>
        <taxon>Pseudomonadati</taxon>
        <taxon>Pseudomonadota</taxon>
        <taxon>Gammaproteobacteria</taxon>
        <taxon>Pseudomonadales</taxon>
        <taxon>Marinobacteraceae</taxon>
        <taxon>Marinobacter</taxon>
    </lineage>
</organism>
<comment type="caution">
    <text evidence="1">The sequence shown here is derived from an EMBL/GenBank/DDBJ whole genome shotgun (WGS) entry which is preliminary data.</text>
</comment>
<gene>
    <name evidence="1" type="ORF">FHK81_08345</name>
</gene>
<dbReference type="RefSeq" id="WP_273133372.1">
    <property type="nucleotide sequence ID" value="NZ_VMRX01000019.1"/>
</dbReference>
<protein>
    <submittedName>
        <fullName evidence="1">DUF945 domain-containing protein</fullName>
    </submittedName>
</protein>
<sequence length="430" mass="45559">MKFNKWLVAGGVILAGAGLAPWGVGYVTEQQWFRAALEVNAAQPFVHLETQQYQRGVLASEAAGTLTITDPARGDSYRIGFRVKVSHGVTGSLMDFRPDAGWQPEGANWFRGEKPRLTLETRIWGSATLVLEAPAMAIDNPASGESLRSSGGLASISVGSLGEQADLMLVWPALSLSGPELDLTVEDAHLEQSLAWLSGDIWTGTGTLSVESLSVQSPGAEPVVLNGLAMTSASEAKGQDRRLDSTLELDVASVSVGSDAFGPQRMAVSVDNLDVAGWNAFSSAMTDLQAMTVKAGAGGGTSFEEQMAVMQRFNESIRDLAAAGFSAGIRELSLETPEGPVQGSLDISHPELSGAEKDAMLMVMQGLTGELDFSMPMALAEDYAAVRMQVAPLIKQGLLVQEGDRLVMDGRMEDLVLDINGLQIPLPPLL</sequence>
<reference evidence="1 2" key="1">
    <citation type="submission" date="2019-07" db="EMBL/GenBank/DDBJ databases">
        <title>The pathways for chlorine oxyanion respiration interact through the shared metabolite chlorate.</title>
        <authorList>
            <person name="Barnum T.P."/>
            <person name="Cheng Y."/>
            <person name="Hill K.A."/>
            <person name="Lucas L.N."/>
            <person name="Carlson H.K."/>
            <person name="Coates J.D."/>
        </authorList>
    </citation>
    <scope>NUCLEOTIDE SEQUENCE [LARGE SCALE GENOMIC DNA]</scope>
    <source>
        <strain evidence="1">UCB</strain>
    </source>
</reference>
<dbReference type="AlphaFoldDB" id="A0A558BBA7"/>
<dbReference type="Proteomes" id="UP000319142">
    <property type="component" value="Unassembled WGS sequence"/>
</dbReference>
<dbReference type="EMBL" id="VMRX01000019">
    <property type="protein sequence ID" value="TVT33792.1"/>
    <property type="molecule type" value="Genomic_DNA"/>
</dbReference>
<dbReference type="Pfam" id="PF06097">
    <property type="entry name" value="DUF945"/>
    <property type="match status" value="1"/>
</dbReference>
<accession>A0A558BBA7</accession>
<name>A0A558BBA7_9GAMM</name>